<keyword evidence="1" id="KW-0472">Membrane</keyword>
<dbReference type="EMBL" id="UINC01045957">
    <property type="protein sequence ID" value="SVB53342.1"/>
    <property type="molecule type" value="Genomic_DNA"/>
</dbReference>
<name>A0A382ESP1_9ZZZZ</name>
<sequence length="74" mass="8299">MLVKFISIIIILSDVLLPCAVCYGNPESPMSHGMNMGVLTLLGFIGFILFMVLFSIFSISIRTKKILIQKDKYD</sequence>
<reference evidence="2" key="1">
    <citation type="submission" date="2018-05" db="EMBL/GenBank/DDBJ databases">
        <authorList>
            <person name="Lanie J.A."/>
            <person name="Ng W.-L."/>
            <person name="Kazmierczak K.M."/>
            <person name="Andrzejewski T.M."/>
            <person name="Davidsen T.M."/>
            <person name="Wayne K.J."/>
            <person name="Tettelin H."/>
            <person name="Glass J.I."/>
            <person name="Rusch D."/>
            <person name="Podicherti R."/>
            <person name="Tsui H.-C.T."/>
            <person name="Winkler M.E."/>
        </authorList>
    </citation>
    <scope>NUCLEOTIDE SEQUENCE</scope>
</reference>
<evidence type="ECO:0000256" key="1">
    <source>
        <dbReference type="SAM" id="Phobius"/>
    </source>
</evidence>
<keyword evidence="1" id="KW-1133">Transmembrane helix</keyword>
<dbReference type="AlphaFoldDB" id="A0A382ESP1"/>
<protein>
    <recommendedName>
        <fullName evidence="3">CcmD family protein</fullName>
    </recommendedName>
</protein>
<proteinExistence type="predicted"/>
<accession>A0A382ESP1</accession>
<gene>
    <name evidence="2" type="ORF">METZ01_LOCUS206196</name>
</gene>
<keyword evidence="1" id="KW-0812">Transmembrane</keyword>
<organism evidence="2">
    <name type="scientific">marine metagenome</name>
    <dbReference type="NCBI Taxonomy" id="408172"/>
    <lineage>
        <taxon>unclassified sequences</taxon>
        <taxon>metagenomes</taxon>
        <taxon>ecological metagenomes</taxon>
    </lineage>
</organism>
<evidence type="ECO:0008006" key="3">
    <source>
        <dbReference type="Google" id="ProtNLM"/>
    </source>
</evidence>
<evidence type="ECO:0000313" key="2">
    <source>
        <dbReference type="EMBL" id="SVB53342.1"/>
    </source>
</evidence>
<feature type="transmembrane region" description="Helical" evidence="1">
    <location>
        <begin position="38"/>
        <end position="61"/>
    </location>
</feature>